<keyword evidence="1" id="KW-0812">Transmembrane</keyword>
<comment type="caution">
    <text evidence="2">The sequence shown here is derived from an EMBL/GenBank/DDBJ whole genome shotgun (WGS) entry which is preliminary data.</text>
</comment>
<dbReference type="EMBL" id="JAGPYM010000002">
    <property type="protein sequence ID" value="KAH6898908.1"/>
    <property type="molecule type" value="Genomic_DNA"/>
</dbReference>
<protein>
    <submittedName>
        <fullName evidence="2">Uncharacterized protein</fullName>
    </submittedName>
</protein>
<evidence type="ECO:0000313" key="2">
    <source>
        <dbReference type="EMBL" id="KAH6898908.1"/>
    </source>
</evidence>
<feature type="transmembrane region" description="Helical" evidence="1">
    <location>
        <begin position="257"/>
        <end position="279"/>
    </location>
</feature>
<proteinExistence type="predicted"/>
<name>A0A9P9AVI5_9HYPO</name>
<sequence>MIYIRSCTPFVLRKFFSLYSYSIEALIYTCKHIDNLIMRTLLALVIVASLLVPFARAHQPTRQFERFFPGWDSYIQDILKDQCKKDYETYLTGEIAPGAPRSSLAFPLMDCILKKFPEYRKAEIASSTVILGLLPTMLQSLGTSVAEKALIGCRRPLLGILLAAGTPAVSPARDGEFTETLAKFVFKKGNKKPEGYEPILITGLSLSGSISSWKWVISIAEYALLLPAVANVLYTVYRLGDNAVVAFAPATTWLLPLWASLAVAIHLLGLVVLILRVDVRLDKYGRSKLATSLLDWVEHPIVPCAFQPPRRLTWKKDTVWFTGLAWFMNTAVLAHIIFGTLVMSSLLFFSVTDSVTIMARFAVSAVVCRIIARFELAGIAHQIDVAEPEDDGCELTGCDRNGSNEDVESEGYQL</sequence>
<reference evidence="2 3" key="1">
    <citation type="journal article" date="2021" name="Nat. Commun.">
        <title>Genetic determinants of endophytism in the Arabidopsis root mycobiome.</title>
        <authorList>
            <person name="Mesny F."/>
            <person name="Miyauchi S."/>
            <person name="Thiergart T."/>
            <person name="Pickel B."/>
            <person name="Atanasova L."/>
            <person name="Karlsson M."/>
            <person name="Huettel B."/>
            <person name="Barry K.W."/>
            <person name="Haridas S."/>
            <person name="Chen C."/>
            <person name="Bauer D."/>
            <person name="Andreopoulos W."/>
            <person name="Pangilinan J."/>
            <person name="LaButti K."/>
            <person name="Riley R."/>
            <person name="Lipzen A."/>
            <person name="Clum A."/>
            <person name="Drula E."/>
            <person name="Henrissat B."/>
            <person name="Kohler A."/>
            <person name="Grigoriev I.V."/>
            <person name="Martin F.M."/>
            <person name="Hacquard S."/>
        </authorList>
    </citation>
    <scope>NUCLEOTIDE SEQUENCE [LARGE SCALE GENOMIC DNA]</scope>
    <source>
        <strain evidence="2 3">MPI-CAGE-CH-0241</strain>
    </source>
</reference>
<dbReference type="AlphaFoldDB" id="A0A9P9AVI5"/>
<keyword evidence="1" id="KW-1133">Transmembrane helix</keyword>
<dbReference type="OrthoDB" id="3009728at2759"/>
<keyword evidence="3" id="KW-1185">Reference proteome</keyword>
<gene>
    <name evidence="2" type="ORF">B0T10DRAFT_473980</name>
</gene>
<accession>A0A9P9AVI5</accession>
<organism evidence="2 3">
    <name type="scientific">Thelonectria olida</name>
    <dbReference type="NCBI Taxonomy" id="1576542"/>
    <lineage>
        <taxon>Eukaryota</taxon>
        <taxon>Fungi</taxon>
        <taxon>Dikarya</taxon>
        <taxon>Ascomycota</taxon>
        <taxon>Pezizomycotina</taxon>
        <taxon>Sordariomycetes</taxon>
        <taxon>Hypocreomycetidae</taxon>
        <taxon>Hypocreales</taxon>
        <taxon>Nectriaceae</taxon>
        <taxon>Thelonectria</taxon>
    </lineage>
</organism>
<feature type="transmembrane region" description="Helical" evidence="1">
    <location>
        <begin position="215"/>
        <end position="237"/>
    </location>
</feature>
<feature type="transmembrane region" description="Helical" evidence="1">
    <location>
        <begin position="36"/>
        <end position="55"/>
    </location>
</feature>
<evidence type="ECO:0000313" key="3">
    <source>
        <dbReference type="Proteomes" id="UP000777438"/>
    </source>
</evidence>
<evidence type="ECO:0000256" key="1">
    <source>
        <dbReference type="SAM" id="Phobius"/>
    </source>
</evidence>
<keyword evidence="1" id="KW-0472">Membrane</keyword>
<feature type="transmembrane region" description="Helical" evidence="1">
    <location>
        <begin position="319"/>
        <end position="349"/>
    </location>
</feature>
<dbReference type="Proteomes" id="UP000777438">
    <property type="component" value="Unassembled WGS sequence"/>
</dbReference>